<keyword evidence="1" id="KW-0378">Hydrolase</keyword>
<dbReference type="KEGG" id="dsc:ABOD76_02365"/>
<keyword evidence="1" id="KW-0645">Protease</keyword>
<sequence length="220" mass="23711">MTGQALDALGSPVQGATVEVRSYAYGSTYKVRTDDTGHYAMKVPPGSWIVYGYHDVQYDGRTYCLSLKPDNFKGFSAEEGAIRNLALAIQGPNVRDDGSPYGGKLDITARGYAPGQYTATFVLEPQGPLMDGSTGQPLTFKGLVNIGQYGTSSFLIRDIPLGKYSVRVTIAGADGIDRPAVVQNDNDSPYRRTNVIAFDGGFLTCAEEFWSNIDVLPSAE</sequence>
<dbReference type="EMBL" id="CP158297">
    <property type="protein sequence ID" value="XBV83549.1"/>
    <property type="molecule type" value="Genomic_DNA"/>
</dbReference>
<organism evidence="1">
    <name type="scientific">Deinococcus sonorensis KR-87</name>
    <dbReference type="NCBI Taxonomy" id="694439"/>
    <lineage>
        <taxon>Bacteria</taxon>
        <taxon>Thermotogati</taxon>
        <taxon>Deinococcota</taxon>
        <taxon>Deinococci</taxon>
        <taxon>Deinococcales</taxon>
        <taxon>Deinococcaceae</taxon>
        <taxon>Deinococcus</taxon>
    </lineage>
</organism>
<keyword evidence="1" id="KW-0121">Carboxypeptidase</keyword>
<dbReference type="Gene3D" id="2.60.40.1120">
    <property type="entry name" value="Carboxypeptidase-like, regulatory domain"/>
    <property type="match status" value="1"/>
</dbReference>
<dbReference type="AlphaFoldDB" id="A0AAU7U513"/>
<protein>
    <submittedName>
        <fullName evidence="1">Carboxypeptidase-like regulatory domain-containing protein</fullName>
    </submittedName>
</protein>
<geneLocation type="plasmid" evidence="1">
    <name>pDson01</name>
</geneLocation>
<evidence type="ECO:0000313" key="1">
    <source>
        <dbReference type="EMBL" id="XBV83549.1"/>
    </source>
</evidence>
<dbReference type="GO" id="GO:0004180">
    <property type="term" value="F:carboxypeptidase activity"/>
    <property type="evidence" value="ECO:0007669"/>
    <property type="project" value="UniProtKB-KW"/>
</dbReference>
<proteinExistence type="predicted"/>
<dbReference type="InterPro" id="IPR008969">
    <property type="entry name" value="CarboxyPept-like_regulatory"/>
</dbReference>
<keyword evidence="1" id="KW-0614">Plasmid</keyword>
<dbReference type="SUPFAM" id="SSF49464">
    <property type="entry name" value="Carboxypeptidase regulatory domain-like"/>
    <property type="match status" value="1"/>
</dbReference>
<gene>
    <name evidence="1" type="ORF">ABOD76_02365</name>
</gene>
<dbReference type="RefSeq" id="WP_350241112.1">
    <property type="nucleotide sequence ID" value="NZ_CP158297.1"/>
</dbReference>
<reference evidence="1" key="1">
    <citation type="submission" date="2024-06" db="EMBL/GenBank/DDBJ databases">
        <title>Draft Genome Sequence of Deinococcus sonorensis Type Strain KR-87, a Biofilm Producing Representative of the Genus Deinococcus.</title>
        <authorList>
            <person name="Boren L.S."/>
            <person name="Grosso R.A."/>
            <person name="Hugenberg-Cox A.N."/>
            <person name="Hill J.T.E."/>
            <person name="Albert C.M."/>
            <person name="Tuohy J.M."/>
        </authorList>
    </citation>
    <scope>NUCLEOTIDE SEQUENCE</scope>
    <source>
        <strain evidence="1">KR-87</strain>
        <plasmid evidence="1">pDson01</plasmid>
    </source>
</reference>
<name>A0AAU7U513_9DEIO</name>
<accession>A0AAU7U513</accession>